<keyword evidence="1" id="KW-0812">Transmembrane</keyword>
<feature type="transmembrane region" description="Helical" evidence="1">
    <location>
        <begin position="12"/>
        <end position="28"/>
    </location>
</feature>
<reference evidence="3" key="1">
    <citation type="submission" date="2015-03" db="EMBL/GenBank/DDBJ databases">
        <title>Complete genome sequences of four Salmonella Typhimurium IncHI1 plasmids and their characteristics.</title>
        <authorList>
            <person name="Kubasova T."/>
            <person name="Matiasovicova J."/>
            <person name="Cejkova D."/>
            <person name="Sekelova Z."/>
            <person name="Polansky O."/>
            <person name="Medvecky M."/>
            <person name="Rychlik I."/>
            <person name="Juricova H."/>
        </authorList>
    </citation>
    <scope>NUCLEOTIDE SEQUENCE</scope>
    <source>
        <strain evidence="3">109/9</strain>
        <strain evidence="4">B71</strain>
        <strain evidence="2">F8475</strain>
        <plasmid evidence="3">p109/9</plasmid>
        <plasmid evidence="4">pB71</plasmid>
        <plasmid evidence="2">pF8475</plasmid>
    </source>
</reference>
<name>A0A0G3B7B7_SALTM</name>
<protein>
    <submittedName>
        <fullName evidence="2">Putative periplasmic protein</fullName>
    </submittedName>
</protein>
<dbReference type="RefSeq" id="WP_000704115.1">
    <property type="nucleotide sequence ID" value="NZ_CBDFRU010000031.1"/>
</dbReference>
<evidence type="ECO:0000256" key="1">
    <source>
        <dbReference type="SAM" id="Phobius"/>
    </source>
</evidence>
<keyword evidence="1" id="KW-1133">Transmembrane helix</keyword>
<feature type="transmembrane region" description="Helical" evidence="1">
    <location>
        <begin position="67"/>
        <end position="88"/>
    </location>
</feature>
<dbReference type="EMBL" id="KP899806">
    <property type="protein sequence ID" value="AKJ20327.1"/>
    <property type="molecule type" value="Genomic_DNA"/>
</dbReference>
<feature type="transmembrane region" description="Helical" evidence="1">
    <location>
        <begin position="34"/>
        <end position="55"/>
    </location>
</feature>
<dbReference type="EMBL" id="KP899804">
    <property type="protein sequence ID" value="AKJ19951.1"/>
    <property type="molecule type" value="Genomic_DNA"/>
</dbReference>
<accession>A0A0G3B7B7</accession>
<keyword evidence="3" id="KW-0614">Plasmid</keyword>
<evidence type="ECO:0000313" key="2">
    <source>
        <dbReference type="EMBL" id="AKJ19951.1"/>
    </source>
</evidence>
<evidence type="ECO:0000313" key="3">
    <source>
        <dbReference type="EMBL" id="AKJ20150.1"/>
    </source>
</evidence>
<organism evidence="3">
    <name type="scientific">Salmonella typhimurium</name>
    <dbReference type="NCBI Taxonomy" id="90371"/>
    <lineage>
        <taxon>Bacteria</taxon>
        <taxon>Pseudomonadati</taxon>
        <taxon>Pseudomonadota</taxon>
        <taxon>Gammaproteobacteria</taxon>
        <taxon>Enterobacterales</taxon>
        <taxon>Enterobacteriaceae</taxon>
        <taxon>Salmonella</taxon>
    </lineage>
</organism>
<keyword evidence="1" id="KW-0472">Membrane</keyword>
<proteinExistence type="predicted"/>
<geneLocation type="plasmid" evidence="4">
    <name>pB71</name>
</geneLocation>
<dbReference type="EMBL" id="KP899805">
    <property type="protein sequence ID" value="AKJ20150.1"/>
    <property type="molecule type" value="Genomic_DNA"/>
</dbReference>
<geneLocation type="plasmid" evidence="2">
    <name>pF8475</name>
</geneLocation>
<geneLocation type="plasmid" evidence="3">
    <name>p109/9</name>
</geneLocation>
<dbReference type="AlphaFoldDB" id="A0A0G3B7B7"/>
<sequence length="171" mass="19260">MKISTGMMKSNAPLIILICLMIAFSAYVKSWSLLYTLLAASVSLTVMISLPFIVSPLQHSKFIALRILRLLVITLWTIGLVGVFFSVVERLVWVNADSYPAWLAKELDSPAITDGENFIKATESFEKICGKNKGYLSVVTKHNGIFMRCDDSLSFDSWWKGVYRLKTPETR</sequence>
<evidence type="ECO:0000313" key="4">
    <source>
        <dbReference type="EMBL" id="AKJ20327.1"/>
    </source>
</evidence>